<dbReference type="EMBL" id="CP020918">
    <property type="protein sequence ID" value="AWG20856.1"/>
    <property type="molecule type" value="Genomic_DNA"/>
</dbReference>
<reference evidence="1 2" key="1">
    <citation type="submission" date="2017-04" db="EMBL/GenBank/DDBJ databases">
        <title>Compelte genome sequence of WV33.</title>
        <authorList>
            <person name="Lee P.C."/>
        </authorList>
    </citation>
    <scope>NUCLEOTIDE SEQUENCE [LARGE SCALE GENOMIC DNA]</scope>
    <source>
        <strain evidence="1 2">WV33</strain>
    </source>
</reference>
<dbReference type="Proteomes" id="UP000244527">
    <property type="component" value="Chromosome"/>
</dbReference>
<gene>
    <name evidence="1" type="ORF">FFWV33_04510</name>
</gene>
<dbReference type="KEGG" id="ffa:FFWV33_04510"/>
<sequence>MESFVTLAVFDYTHQIEIIKHRLNIEGFQYFFQNEIMSSFAPMYSTALGGIKLKVHPNDFENIKSILQEMKYENNLRIV</sequence>
<name>A0A2S1LBB9_9FLAO</name>
<dbReference type="RefSeq" id="WP_108739810.1">
    <property type="nucleotide sequence ID" value="NZ_CP020918.1"/>
</dbReference>
<evidence type="ECO:0000313" key="1">
    <source>
        <dbReference type="EMBL" id="AWG20856.1"/>
    </source>
</evidence>
<dbReference type="OrthoDB" id="8480302at2"/>
<dbReference type="AlphaFoldDB" id="A0A2S1LBB9"/>
<protein>
    <recommendedName>
        <fullName evidence="3">DUF2007 domain-containing protein</fullName>
    </recommendedName>
</protein>
<proteinExistence type="predicted"/>
<accession>A0A2S1LBB9</accession>
<evidence type="ECO:0008006" key="3">
    <source>
        <dbReference type="Google" id="ProtNLM"/>
    </source>
</evidence>
<evidence type="ECO:0000313" key="2">
    <source>
        <dbReference type="Proteomes" id="UP000244527"/>
    </source>
</evidence>
<keyword evidence="2" id="KW-1185">Reference proteome</keyword>
<organism evidence="1 2">
    <name type="scientific">Flavobacterium faecale</name>
    <dbReference type="NCBI Taxonomy" id="1355330"/>
    <lineage>
        <taxon>Bacteria</taxon>
        <taxon>Pseudomonadati</taxon>
        <taxon>Bacteroidota</taxon>
        <taxon>Flavobacteriia</taxon>
        <taxon>Flavobacteriales</taxon>
        <taxon>Flavobacteriaceae</taxon>
        <taxon>Flavobacterium</taxon>
    </lineage>
</organism>